<feature type="coiled-coil region" evidence="1">
    <location>
        <begin position="97"/>
        <end position="138"/>
    </location>
</feature>
<reference evidence="3 4" key="1">
    <citation type="submission" date="2019-02" db="EMBL/GenBank/DDBJ databases">
        <title>Genome sequencing of the rare red list fungi Hericium alpestre (H. flagellum).</title>
        <authorList>
            <person name="Buettner E."/>
            <person name="Kellner H."/>
        </authorList>
    </citation>
    <scope>NUCLEOTIDE SEQUENCE [LARGE SCALE GENOMIC DNA]</scope>
    <source>
        <strain evidence="3 4">DSM 108284</strain>
    </source>
</reference>
<comment type="caution">
    <text evidence="3">The sequence shown here is derived from an EMBL/GenBank/DDBJ whole genome shotgun (WGS) entry which is preliminary data.</text>
</comment>
<keyword evidence="4" id="KW-1185">Reference proteome</keyword>
<feature type="non-terminal residue" evidence="3">
    <location>
        <position position="1"/>
    </location>
</feature>
<gene>
    <name evidence="3" type="ORF">EWM64_g8869</name>
</gene>
<keyword evidence="1" id="KW-0175">Coiled coil</keyword>
<proteinExistence type="predicted"/>
<organism evidence="3 4">
    <name type="scientific">Hericium alpestre</name>
    <dbReference type="NCBI Taxonomy" id="135208"/>
    <lineage>
        <taxon>Eukaryota</taxon>
        <taxon>Fungi</taxon>
        <taxon>Dikarya</taxon>
        <taxon>Basidiomycota</taxon>
        <taxon>Agaricomycotina</taxon>
        <taxon>Agaricomycetes</taxon>
        <taxon>Russulales</taxon>
        <taxon>Hericiaceae</taxon>
        <taxon>Hericium</taxon>
    </lineage>
</organism>
<dbReference type="EMBL" id="SFCI01001701">
    <property type="protein sequence ID" value="TFY75143.1"/>
    <property type="molecule type" value="Genomic_DNA"/>
</dbReference>
<evidence type="ECO:0000256" key="1">
    <source>
        <dbReference type="SAM" id="Coils"/>
    </source>
</evidence>
<name>A0A4Y9ZME6_9AGAM</name>
<protein>
    <submittedName>
        <fullName evidence="3">Uncharacterized protein</fullName>
    </submittedName>
</protein>
<dbReference type="Proteomes" id="UP000298061">
    <property type="component" value="Unassembled WGS sequence"/>
</dbReference>
<evidence type="ECO:0000313" key="3">
    <source>
        <dbReference type="EMBL" id="TFY75143.1"/>
    </source>
</evidence>
<dbReference type="AlphaFoldDB" id="A0A4Y9ZME6"/>
<feature type="compositionally biased region" description="Basic and acidic residues" evidence="2">
    <location>
        <begin position="10"/>
        <end position="29"/>
    </location>
</feature>
<accession>A0A4Y9ZME6</accession>
<feature type="region of interest" description="Disordered" evidence="2">
    <location>
        <begin position="1"/>
        <end position="29"/>
    </location>
</feature>
<evidence type="ECO:0000256" key="2">
    <source>
        <dbReference type="SAM" id="MobiDB-lite"/>
    </source>
</evidence>
<evidence type="ECO:0000313" key="4">
    <source>
        <dbReference type="Proteomes" id="UP000298061"/>
    </source>
</evidence>
<sequence length="143" mass="16079">LSDQGQVNIVDEKKPKTKAEKAQDSRNTKGDQKLVINGELCSDHKVYIKPGTKSIPEKQIFKGAIACLQQLKWERVQAMTNYNEGKALLEANHISIVTGLMKQLETKEAECDDLKQTVQETREEMTALKTALKKALKESSKHQ</sequence>